<name>A0ACB7FLD5_NIBAL</name>
<sequence>MLQALKGVRQLHSSAMKQAVSELSVPVPWGEIRGKIWGPDHGRPVLCVHGWADNCGTFNTLIPLLPKGTWRWTWRVTVLSSHRPPGVFYSFPAYVADVRRVIDALQWNKFSIIGHSMGGNIAGLKEVPTVMRQGIEGMLQFEKQAEEKKTRVYTYENAVERLLAANQTLSEQSVRTLLERGLVQVEGGKALSSSSLLFMFKNIVRISLEQSLEMQSRIQASVQVILAEDGFEKIFAEPDQKKFTSALLQAYRDRNRQQNILAVNLSADLHTETCAELSVSVPWGQIRGKVWGPDHGRPVLCLHGWADNCGAFNSLIPLLPKEFRYVALDLAGHGLSSHRPPGVFYCFPAYVADVRRVVDGTEVSGAMRQGMDEMLQFEKKTEEKRRVYSHETAVQRYYIIIYEGTRPVSFFQKNIARISLEQSLDLQSRIQASVLIVLAAGGSGRMLSEPAQNKLTSTLRQCLQDKKYTVVTVPGDHHVHLNSPEVVAPFVSDFLRTNSSGPWRWTWRVTVCHHIVLLEFSPVSQSDVADVRRVFDGELKRSLDLFQPFVSSPEEAAAGKSVQQEVKLDLIGCVCEITPTDLQWTKFSITGHSMGESHTVHTEENIKNTPSPHKRTKRREISGAMRQAVDEMLQREKKTEEKSLQLLLAANPTLSERSVHVLLERGLLQSEGGFVFSRDLRVHFVSHCELLQHVRRLLSANSYRGFSSACFIFSEKHRTHQFGAESGPAVEDSSVRLNRSDSAQSRTDESTAGKVQPSLMSLYVAAFHLEMSWLFLDWFVPLYLLVSVLVLAGFGACLYFLEPGLQDAHKWSNKTVRHHPLVASVNCRDDDSNALI</sequence>
<keyword evidence="2" id="KW-1185">Reference proteome</keyword>
<protein>
    <submittedName>
        <fullName evidence="1">Serine hydrolase-like protein</fullName>
    </submittedName>
</protein>
<gene>
    <name evidence="1" type="primary">SERHL</name>
    <name evidence="1" type="ORF">GBF38_003524</name>
</gene>
<reference evidence="1" key="1">
    <citation type="submission" date="2020-04" db="EMBL/GenBank/DDBJ databases">
        <title>A chromosome-scale assembly and high-density genetic map of the yellow drum (Nibea albiflora) genome.</title>
        <authorList>
            <person name="Xu D."/>
            <person name="Zhang W."/>
            <person name="Chen R."/>
            <person name="Tan P."/>
            <person name="Wang L."/>
            <person name="Song H."/>
            <person name="Tian L."/>
            <person name="Zhu Q."/>
            <person name="Wang B."/>
        </authorList>
    </citation>
    <scope>NUCLEOTIDE SEQUENCE</scope>
    <source>
        <strain evidence="1">ZJHYS-2018</strain>
    </source>
</reference>
<accession>A0ACB7FLD5</accession>
<dbReference type="EMBL" id="CM024789">
    <property type="protein sequence ID" value="KAG8014850.1"/>
    <property type="molecule type" value="Genomic_DNA"/>
</dbReference>
<comment type="caution">
    <text evidence="1">The sequence shown here is derived from an EMBL/GenBank/DDBJ whole genome shotgun (WGS) entry which is preliminary data.</text>
</comment>
<evidence type="ECO:0000313" key="2">
    <source>
        <dbReference type="Proteomes" id="UP000805704"/>
    </source>
</evidence>
<organism evidence="1 2">
    <name type="scientific">Nibea albiflora</name>
    <name type="common">Yellow drum</name>
    <name type="synonym">Corvina albiflora</name>
    <dbReference type="NCBI Taxonomy" id="240163"/>
    <lineage>
        <taxon>Eukaryota</taxon>
        <taxon>Metazoa</taxon>
        <taxon>Chordata</taxon>
        <taxon>Craniata</taxon>
        <taxon>Vertebrata</taxon>
        <taxon>Euteleostomi</taxon>
        <taxon>Actinopterygii</taxon>
        <taxon>Neopterygii</taxon>
        <taxon>Teleostei</taxon>
        <taxon>Neoteleostei</taxon>
        <taxon>Acanthomorphata</taxon>
        <taxon>Eupercaria</taxon>
        <taxon>Sciaenidae</taxon>
        <taxon>Nibea</taxon>
    </lineage>
</organism>
<evidence type="ECO:0000313" key="1">
    <source>
        <dbReference type="EMBL" id="KAG8014850.1"/>
    </source>
</evidence>
<dbReference type="Proteomes" id="UP000805704">
    <property type="component" value="Chromosome 1"/>
</dbReference>
<proteinExistence type="predicted"/>